<keyword evidence="7" id="KW-1185">Reference proteome</keyword>
<dbReference type="SUPFAM" id="SSF48403">
    <property type="entry name" value="Ankyrin repeat"/>
    <property type="match status" value="1"/>
</dbReference>
<evidence type="ECO:0000256" key="1">
    <source>
        <dbReference type="ARBA" id="ARBA00022737"/>
    </source>
</evidence>
<feature type="transmembrane region" description="Helical" evidence="5">
    <location>
        <begin position="645"/>
        <end position="668"/>
    </location>
</feature>
<dbReference type="InterPro" id="IPR002110">
    <property type="entry name" value="Ankyrin_rpt"/>
</dbReference>
<keyword evidence="2 3" id="KW-0040">ANK repeat</keyword>
<feature type="region of interest" description="Disordered" evidence="4">
    <location>
        <begin position="528"/>
        <end position="550"/>
    </location>
</feature>
<protein>
    <submittedName>
        <fullName evidence="6">54S ribosomal protein L37</fullName>
    </submittedName>
</protein>
<dbReference type="AlphaFoldDB" id="A0A6A3D0P3"/>
<feature type="repeat" description="ANK" evidence="3">
    <location>
        <begin position="254"/>
        <end position="275"/>
    </location>
</feature>
<dbReference type="Gene3D" id="1.25.40.20">
    <property type="entry name" value="Ankyrin repeat-containing domain"/>
    <property type="match status" value="3"/>
</dbReference>
<dbReference type="SMART" id="SM00248">
    <property type="entry name" value="ANK"/>
    <property type="match status" value="8"/>
</dbReference>
<organism evidence="6 7">
    <name type="scientific">Hibiscus syriacus</name>
    <name type="common">Rose of Sharon</name>
    <dbReference type="NCBI Taxonomy" id="106335"/>
    <lineage>
        <taxon>Eukaryota</taxon>
        <taxon>Viridiplantae</taxon>
        <taxon>Streptophyta</taxon>
        <taxon>Embryophyta</taxon>
        <taxon>Tracheophyta</taxon>
        <taxon>Spermatophyta</taxon>
        <taxon>Magnoliopsida</taxon>
        <taxon>eudicotyledons</taxon>
        <taxon>Gunneridae</taxon>
        <taxon>Pentapetalae</taxon>
        <taxon>rosids</taxon>
        <taxon>malvids</taxon>
        <taxon>Malvales</taxon>
        <taxon>Malvaceae</taxon>
        <taxon>Malvoideae</taxon>
        <taxon>Hibiscus</taxon>
    </lineage>
</organism>
<evidence type="ECO:0000256" key="2">
    <source>
        <dbReference type="ARBA" id="ARBA00023043"/>
    </source>
</evidence>
<evidence type="ECO:0000256" key="4">
    <source>
        <dbReference type="SAM" id="MobiDB-lite"/>
    </source>
</evidence>
<gene>
    <name evidence="6" type="ORF">F3Y22_tig00000452pilonHSYRG00012</name>
</gene>
<feature type="region of interest" description="Disordered" evidence="4">
    <location>
        <begin position="447"/>
        <end position="483"/>
    </location>
</feature>
<reference evidence="6" key="1">
    <citation type="submission" date="2019-09" db="EMBL/GenBank/DDBJ databases">
        <title>Draft genome information of white flower Hibiscus syriacus.</title>
        <authorList>
            <person name="Kim Y.-M."/>
        </authorList>
    </citation>
    <scope>NUCLEOTIDE SEQUENCE [LARGE SCALE GENOMIC DNA]</scope>
    <source>
        <strain evidence="6">YM2019G1</strain>
    </source>
</reference>
<evidence type="ECO:0000256" key="5">
    <source>
        <dbReference type="SAM" id="Phobius"/>
    </source>
</evidence>
<feature type="region of interest" description="Disordered" evidence="4">
    <location>
        <begin position="574"/>
        <end position="593"/>
    </location>
</feature>
<dbReference type="Pfam" id="PF12796">
    <property type="entry name" value="Ank_2"/>
    <property type="match status" value="1"/>
</dbReference>
<proteinExistence type="predicted"/>
<dbReference type="PANTHER" id="PTHR24126:SF40">
    <property type="entry name" value="ANKYRIN REPEAT FAMILY PROTEIN"/>
    <property type="match status" value="1"/>
</dbReference>
<comment type="caution">
    <text evidence="6">The sequence shown here is derived from an EMBL/GenBank/DDBJ whole genome shotgun (WGS) entry which is preliminary data.</text>
</comment>
<evidence type="ECO:0000313" key="6">
    <source>
        <dbReference type="EMBL" id="KAE8735140.1"/>
    </source>
</evidence>
<dbReference type="Pfam" id="PF13857">
    <property type="entry name" value="Ank_5"/>
    <property type="match status" value="1"/>
</dbReference>
<dbReference type="PANTHER" id="PTHR24126">
    <property type="entry name" value="ANKYRIN REPEAT, PH AND SEC7 DOMAIN CONTAINING PROTEIN SECG-RELATED"/>
    <property type="match status" value="1"/>
</dbReference>
<keyword evidence="5" id="KW-0812">Transmembrane</keyword>
<dbReference type="PROSITE" id="PS50297">
    <property type="entry name" value="ANK_REP_REGION"/>
    <property type="match status" value="1"/>
</dbReference>
<feature type="compositionally biased region" description="Basic and acidic residues" evidence="4">
    <location>
        <begin position="469"/>
        <end position="480"/>
    </location>
</feature>
<dbReference type="EMBL" id="VEPZ02000036">
    <property type="protein sequence ID" value="KAE8735140.1"/>
    <property type="molecule type" value="Genomic_DNA"/>
</dbReference>
<evidence type="ECO:0000313" key="7">
    <source>
        <dbReference type="Proteomes" id="UP000436088"/>
    </source>
</evidence>
<keyword evidence="6" id="KW-0689">Ribosomal protein</keyword>
<dbReference type="PROSITE" id="PS50088">
    <property type="entry name" value="ANK_REPEAT"/>
    <property type="match status" value="1"/>
</dbReference>
<keyword evidence="5" id="KW-0472">Membrane</keyword>
<dbReference type="GO" id="GO:0005840">
    <property type="term" value="C:ribosome"/>
    <property type="evidence" value="ECO:0007669"/>
    <property type="project" value="UniProtKB-KW"/>
</dbReference>
<feature type="compositionally biased region" description="Low complexity" evidence="4">
    <location>
        <begin position="577"/>
        <end position="593"/>
    </location>
</feature>
<name>A0A6A3D0P3_HIBSY</name>
<dbReference type="Proteomes" id="UP000436088">
    <property type="component" value="Unassembled WGS sequence"/>
</dbReference>
<keyword evidence="1" id="KW-0677">Repeat</keyword>
<keyword evidence="5" id="KW-1133">Transmembrane helix</keyword>
<evidence type="ECO:0000256" key="3">
    <source>
        <dbReference type="PROSITE-ProRule" id="PRU00023"/>
    </source>
</evidence>
<accession>A0A6A3D0P3</accession>
<keyword evidence="6" id="KW-0687">Ribonucleoprotein</keyword>
<dbReference type="InterPro" id="IPR036770">
    <property type="entry name" value="Ankyrin_rpt-contain_sf"/>
</dbReference>
<feature type="compositionally biased region" description="Polar residues" evidence="4">
    <location>
        <begin position="534"/>
        <end position="549"/>
    </location>
</feature>
<sequence length="685" mass="76295">MPPTYFPLRWESTGDQWWYASPIDWAAANGHYDLVRELLRIDGNPLMKLTSLRRIHRLQTVWDDEEQFDDVSKYRSQVARKLFLECESKKGKNSLIRAGYGGWLVYTAASAGDLGFVQQLLGRNPLLVFGEGEYGVTDVFYAAARGKNSEVFRLMYDFAVSPRFLTVKGDRFEEHIGEIPSVNKWEITNRAVYAAARGGNLKVLKELLCDCTDILVYRDKRGSSILHAAAGKGKVEVVNYLVASFDIEDSIDDQGNTALHVAAYRGQSAVVEALILSSPSLISVRNNAGETFLHSAVYGFQTPAFRRADRHVNLMKKLVQARNFSMEDIVNAKTEDGRTALHTAITGNVHADLVELLMSAKSIDVNIRDANGMTPLDILKQRPRSSSSDILIRHLISACGMFGCQDYIARRAVASHIKMQGHGSSPGTSFRISDTQIFLYTGVETTSDASDLGSGGKSRSSSTDFDSADDNRKSCMDKKPAGSMNNAAQKLKSVLHWPRMKDQKQKRLKKRINGSFSEETPIPLRQRFSKPLSLPNNKRTFSVRSNPSSPIAKKKLASGIVHGIMQAMPQITIPQRSRSSSFSKSSIPSSPMSLDKQKEVFNEFDIAGPSCLNPRLDDEKPDTTEKRSRLYLDMGVFTMSEKAVIFMPLLASFFYYGHCGIIAMSFIIRRNIVSLDKCGMQRSGI</sequence>